<dbReference type="EMBL" id="CAJVCH010083023">
    <property type="protein sequence ID" value="CAG7721803.1"/>
    <property type="molecule type" value="Genomic_DNA"/>
</dbReference>
<organism evidence="1 2">
    <name type="scientific">Allacma fusca</name>
    <dbReference type="NCBI Taxonomy" id="39272"/>
    <lineage>
        <taxon>Eukaryota</taxon>
        <taxon>Metazoa</taxon>
        <taxon>Ecdysozoa</taxon>
        <taxon>Arthropoda</taxon>
        <taxon>Hexapoda</taxon>
        <taxon>Collembola</taxon>
        <taxon>Symphypleona</taxon>
        <taxon>Sminthuridae</taxon>
        <taxon>Allacma</taxon>
    </lineage>
</organism>
<name>A0A8J2NVF0_9HEXA</name>
<accession>A0A8J2NVF0</accession>
<reference evidence="1" key="1">
    <citation type="submission" date="2021-06" db="EMBL/GenBank/DDBJ databases">
        <authorList>
            <person name="Hodson N. C."/>
            <person name="Mongue J. A."/>
            <person name="Jaron S. K."/>
        </authorList>
    </citation>
    <scope>NUCLEOTIDE SEQUENCE</scope>
</reference>
<keyword evidence="2" id="KW-1185">Reference proteome</keyword>
<dbReference type="AlphaFoldDB" id="A0A8J2NVF0"/>
<dbReference type="Proteomes" id="UP000708208">
    <property type="component" value="Unassembled WGS sequence"/>
</dbReference>
<evidence type="ECO:0000313" key="2">
    <source>
        <dbReference type="Proteomes" id="UP000708208"/>
    </source>
</evidence>
<comment type="caution">
    <text evidence="1">The sequence shown here is derived from an EMBL/GenBank/DDBJ whole genome shotgun (WGS) entry which is preliminary data.</text>
</comment>
<proteinExistence type="predicted"/>
<evidence type="ECO:0000313" key="1">
    <source>
        <dbReference type="EMBL" id="CAG7721803.1"/>
    </source>
</evidence>
<gene>
    <name evidence="1" type="ORF">AFUS01_LOCUS10993</name>
</gene>
<protein>
    <submittedName>
        <fullName evidence="1">Uncharacterized protein</fullName>
    </submittedName>
</protein>
<sequence>MLGSSETIFGIDHVQGILSGNRFHLSNVFTLKTNLTNARGNLEDNISGEKNVFEVNEDTGATELTSKSCLMNFCWTSSREEDKDQINTQPAKNTALRITKTNSKLVHLSFTSCVGRMARTTGISDDYYYYYGTKLK</sequence>